<dbReference type="Proteomes" id="UP001172386">
    <property type="component" value="Unassembled WGS sequence"/>
</dbReference>
<reference evidence="1" key="1">
    <citation type="submission" date="2022-10" db="EMBL/GenBank/DDBJ databases">
        <title>Culturing micro-colonial fungi from biological soil crusts in the Mojave desert and describing Neophaeococcomyces mojavensis, and introducing the new genera and species Taxawa tesnikishii.</title>
        <authorList>
            <person name="Kurbessoian T."/>
            <person name="Stajich J.E."/>
        </authorList>
    </citation>
    <scope>NUCLEOTIDE SEQUENCE</scope>
    <source>
        <strain evidence="1">JES_112</strain>
    </source>
</reference>
<sequence length="499" mass="56067">MLICPRRKSQIAIEACYRIHERIPDTWIFWVHASNADRFKDGYEDIAARMLIPGQNDSDSNILSTVCRRLSDSHHGKWLMVVDNADDEQLMLGFDTTNEDDQKRHALMNYLPISDSGTILLTSRTKHIATGLQVHDENMIELGPMAEFEALNLVQRKLGSEVAMDQDAVQLARQLDYLPLALSQAAAYIKERAPLVTIADYVRETFVDPEGLVDAAVHAIVHSLDSSFPQKGSHYGGILPEVWQSCRQLISHIEEVISLATQAEYVGESGDVFYRAAIFYATIGRYDKAIEVARRIWQAYAQQKGEHAKNERWYWVAAAHLGRVLANKGQVDEAIKVLDPVFEIAKQSTDKKDEAVLEIRESLARVYLDQGQHDQAVRQYSEIVQIHETIHGRKFSGGRISTSGYEPEAEDDRWRGPYERCIQHELLARVLDQQGKLGDAAELYDHAATLYEAISGPSSANAISARFGASKARERLSRLPGPSASTQHILQDDNHPQAI</sequence>
<name>A0ACC2ZUR1_9EURO</name>
<keyword evidence="2" id="KW-1185">Reference proteome</keyword>
<evidence type="ECO:0000313" key="1">
    <source>
        <dbReference type="EMBL" id="KAJ9651323.1"/>
    </source>
</evidence>
<accession>A0ACC2ZUR1</accession>
<protein>
    <submittedName>
        <fullName evidence="1">Uncharacterized protein</fullName>
    </submittedName>
</protein>
<gene>
    <name evidence="1" type="ORF">H2198_009389</name>
</gene>
<comment type="caution">
    <text evidence="1">The sequence shown here is derived from an EMBL/GenBank/DDBJ whole genome shotgun (WGS) entry which is preliminary data.</text>
</comment>
<dbReference type="EMBL" id="JAPDRQ010000264">
    <property type="protein sequence ID" value="KAJ9651323.1"/>
    <property type="molecule type" value="Genomic_DNA"/>
</dbReference>
<evidence type="ECO:0000313" key="2">
    <source>
        <dbReference type="Proteomes" id="UP001172386"/>
    </source>
</evidence>
<organism evidence="1 2">
    <name type="scientific">Neophaeococcomyces mojaviensis</name>
    <dbReference type="NCBI Taxonomy" id="3383035"/>
    <lineage>
        <taxon>Eukaryota</taxon>
        <taxon>Fungi</taxon>
        <taxon>Dikarya</taxon>
        <taxon>Ascomycota</taxon>
        <taxon>Pezizomycotina</taxon>
        <taxon>Eurotiomycetes</taxon>
        <taxon>Chaetothyriomycetidae</taxon>
        <taxon>Chaetothyriales</taxon>
        <taxon>Chaetothyriales incertae sedis</taxon>
        <taxon>Neophaeococcomyces</taxon>
    </lineage>
</organism>
<proteinExistence type="predicted"/>